<sequence>MVYLLIERRVATFQQSTRRNVTKSFLLAALSPRREILLRRNRKINFLLFGRNFVTRLHFPPIGAISPGIIFRSRIC</sequence>
<organism evidence="1 2">
    <name type="scientific">Rhizophagus clarus</name>
    <dbReference type="NCBI Taxonomy" id="94130"/>
    <lineage>
        <taxon>Eukaryota</taxon>
        <taxon>Fungi</taxon>
        <taxon>Fungi incertae sedis</taxon>
        <taxon>Mucoromycota</taxon>
        <taxon>Glomeromycotina</taxon>
        <taxon>Glomeromycetes</taxon>
        <taxon>Glomerales</taxon>
        <taxon>Glomeraceae</taxon>
        <taxon>Rhizophagus</taxon>
    </lineage>
</organism>
<protein>
    <submittedName>
        <fullName evidence="1">Uncharacterized protein</fullName>
    </submittedName>
</protein>
<reference evidence="1" key="1">
    <citation type="submission" date="2019-10" db="EMBL/GenBank/DDBJ databases">
        <title>Conservation and host-specific expression of non-tandemly repeated heterogenous ribosome RNA gene in arbuscular mycorrhizal fungi.</title>
        <authorList>
            <person name="Maeda T."/>
            <person name="Kobayashi Y."/>
            <person name="Nakagawa T."/>
            <person name="Ezawa T."/>
            <person name="Yamaguchi K."/>
            <person name="Bino T."/>
            <person name="Nishimoto Y."/>
            <person name="Shigenobu S."/>
            <person name="Kawaguchi M."/>
        </authorList>
    </citation>
    <scope>NUCLEOTIDE SEQUENCE</scope>
    <source>
        <strain evidence="1">HR1</strain>
    </source>
</reference>
<name>A0A8H3ME73_9GLOM</name>
<evidence type="ECO:0000313" key="2">
    <source>
        <dbReference type="Proteomes" id="UP000615446"/>
    </source>
</evidence>
<accession>A0A8H3ME73</accession>
<proteinExistence type="predicted"/>
<comment type="caution">
    <text evidence="1">The sequence shown here is derived from an EMBL/GenBank/DDBJ whole genome shotgun (WGS) entry which is preliminary data.</text>
</comment>
<evidence type="ECO:0000313" key="1">
    <source>
        <dbReference type="EMBL" id="GET02332.1"/>
    </source>
</evidence>
<dbReference type="EMBL" id="BLAL01000306">
    <property type="protein sequence ID" value="GET02332.1"/>
    <property type="molecule type" value="Genomic_DNA"/>
</dbReference>
<gene>
    <name evidence="1" type="ORF">RCL2_002871600</name>
</gene>
<dbReference type="AlphaFoldDB" id="A0A8H3ME73"/>
<dbReference type="Proteomes" id="UP000615446">
    <property type="component" value="Unassembled WGS sequence"/>
</dbReference>